<sequence length="193" mass="22130">MMAVYASAGVTLAMRSVEPPGERYHQRGWTLQEFCSASSLIIEQQDDSAQVLDIYNRIGSVSDSEDKHIRSLRDWCSDRICDCRPFWLNDSMAEHNLQRAAESYDRYLEISGKVLTKICTDKMRALYPLLTNTPVENQEELVKLITQVTNVLNVNEPQLGMLCHSLSCRQVQQVTDEDFHDIFTDHEEGDKIN</sequence>
<gene>
    <name evidence="1" type="ORF">TSPGSL018_4489</name>
</gene>
<name>A0A061SJQ1_9CHLO</name>
<evidence type="ECO:0008006" key="2">
    <source>
        <dbReference type="Google" id="ProtNLM"/>
    </source>
</evidence>
<evidence type="ECO:0000313" key="1">
    <source>
        <dbReference type="EMBL" id="JAC82951.1"/>
    </source>
</evidence>
<accession>A0A061SJQ1</accession>
<dbReference type="EMBL" id="GBEZ01002076">
    <property type="protein sequence ID" value="JAC82951.1"/>
    <property type="molecule type" value="Transcribed_RNA"/>
</dbReference>
<reference evidence="1" key="1">
    <citation type="submission" date="2014-05" db="EMBL/GenBank/DDBJ databases">
        <title>The transcriptome of the halophilic microalga Tetraselmis sp. GSL018 isolated from the Great Salt Lake, Utah.</title>
        <authorList>
            <person name="Jinkerson R.E."/>
            <person name="D'Adamo S."/>
            <person name="Posewitz M.C."/>
        </authorList>
    </citation>
    <scope>NUCLEOTIDE SEQUENCE</scope>
    <source>
        <strain evidence="1">GSL018</strain>
    </source>
</reference>
<protein>
    <recommendedName>
        <fullName evidence="2">Heterokaryon incompatibility domain-containing protein</fullName>
    </recommendedName>
</protein>
<proteinExistence type="predicted"/>
<organism evidence="1">
    <name type="scientific">Tetraselmis sp. GSL018</name>
    <dbReference type="NCBI Taxonomy" id="582737"/>
    <lineage>
        <taxon>Eukaryota</taxon>
        <taxon>Viridiplantae</taxon>
        <taxon>Chlorophyta</taxon>
        <taxon>core chlorophytes</taxon>
        <taxon>Chlorodendrophyceae</taxon>
        <taxon>Chlorodendrales</taxon>
        <taxon>Chlorodendraceae</taxon>
        <taxon>Tetraselmis</taxon>
    </lineage>
</organism>
<dbReference type="AlphaFoldDB" id="A0A061SJQ1"/>